<evidence type="ECO:0000256" key="1">
    <source>
        <dbReference type="ARBA" id="ARBA00004123"/>
    </source>
</evidence>
<proteinExistence type="inferred from homology"/>
<evidence type="ECO:0000313" key="10">
    <source>
        <dbReference type="Proteomes" id="UP000193560"/>
    </source>
</evidence>
<dbReference type="HAMAP" id="MF_00261">
    <property type="entry name" value="RNApol_arch_Rpo11"/>
    <property type="match status" value="1"/>
</dbReference>
<dbReference type="InterPro" id="IPR033898">
    <property type="entry name" value="RNAP_AC19"/>
</dbReference>
<keyword evidence="4" id="KW-0804">Transcription</keyword>
<dbReference type="InterPro" id="IPR009025">
    <property type="entry name" value="RBP11-like_dimer"/>
</dbReference>
<evidence type="ECO:0000256" key="5">
    <source>
        <dbReference type="ARBA" id="ARBA00023242"/>
    </source>
</evidence>
<evidence type="ECO:0000259" key="8">
    <source>
        <dbReference type="Pfam" id="PF13656"/>
    </source>
</evidence>
<dbReference type="PANTHER" id="PTHR13946:SF28">
    <property type="entry name" value="DNA-DIRECTED RNA POLYMERASES I AND III SUBUNIT RPAC2"/>
    <property type="match status" value="1"/>
</dbReference>
<feature type="region of interest" description="Disordered" evidence="7">
    <location>
        <begin position="1"/>
        <end position="43"/>
    </location>
</feature>
<comment type="subcellular location">
    <subcellularLocation>
        <location evidence="1">Nucleus</location>
    </subcellularLocation>
</comment>
<dbReference type="GO" id="GO:0005666">
    <property type="term" value="C:RNA polymerase III complex"/>
    <property type="evidence" value="ECO:0007669"/>
    <property type="project" value="TreeGrafter"/>
</dbReference>
<dbReference type="EMBL" id="MCGE01000008">
    <property type="protein sequence ID" value="ORZ18610.1"/>
    <property type="molecule type" value="Genomic_DNA"/>
</dbReference>
<protein>
    <recommendedName>
        <fullName evidence="2">DNA-directed RNA polymerases I and III subunit RPAC2</fullName>
    </recommendedName>
</protein>
<reference evidence="9 10" key="1">
    <citation type="submission" date="2016-07" db="EMBL/GenBank/DDBJ databases">
        <title>Pervasive Adenine N6-methylation of Active Genes in Fungi.</title>
        <authorList>
            <consortium name="DOE Joint Genome Institute"/>
            <person name="Mondo S.J."/>
            <person name="Dannebaum R.O."/>
            <person name="Kuo R.C."/>
            <person name="Labutti K."/>
            <person name="Haridas S."/>
            <person name="Kuo A."/>
            <person name="Salamov A."/>
            <person name="Ahrendt S.R."/>
            <person name="Lipzen A."/>
            <person name="Sullivan W."/>
            <person name="Andreopoulos W.B."/>
            <person name="Clum A."/>
            <person name="Lindquist E."/>
            <person name="Daum C."/>
            <person name="Ramamoorthy G.K."/>
            <person name="Gryganskyi A."/>
            <person name="Culley D."/>
            <person name="Magnuson J.K."/>
            <person name="James T.Y."/>
            <person name="O'Malley M.A."/>
            <person name="Stajich J.E."/>
            <person name="Spatafora J.W."/>
            <person name="Visel A."/>
            <person name="Grigoriev I.V."/>
        </authorList>
    </citation>
    <scope>NUCLEOTIDE SEQUENCE [LARGE SCALE GENOMIC DNA]</scope>
    <source>
        <strain evidence="9 10">NRRL 1336</strain>
    </source>
</reference>
<evidence type="ECO:0000256" key="2">
    <source>
        <dbReference type="ARBA" id="ARBA00022079"/>
    </source>
</evidence>
<accession>A0A1X2ILH5</accession>
<dbReference type="FunFam" id="3.30.1360.10:FF:000006">
    <property type="entry name" value="DNA-directed RNA polymerases I and III subunit RPAC2"/>
    <property type="match status" value="1"/>
</dbReference>
<dbReference type="InterPro" id="IPR022905">
    <property type="entry name" value="Rpo11-like"/>
</dbReference>
<feature type="compositionally biased region" description="Polar residues" evidence="7">
    <location>
        <begin position="1"/>
        <end position="10"/>
    </location>
</feature>
<dbReference type="STRING" id="90262.A0A1X2ILH5"/>
<dbReference type="GO" id="GO:0006383">
    <property type="term" value="P:transcription by RNA polymerase III"/>
    <property type="evidence" value="ECO:0007669"/>
    <property type="project" value="TreeGrafter"/>
</dbReference>
<dbReference type="Gene3D" id="3.30.1360.10">
    <property type="entry name" value="RNA polymerase, RBP11-like subunit"/>
    <property type="match status" value="1"/>
</dbReference>
<dbReference type="CDD" id="cd07029">
    <property type="entry name" value="RNAP_I_III_AC19"/>
    <property type="match status" value="1"/>
</dbReference>
<dbReference type="GO" id="GO:0005736">
    <property type="term" value="C:RNA polymerase I complex"/>
    <property type="evidence" value="ECO:0007669"/>
    <property type="project" value="TreeGrafter"/>
</dbReference>
<dbReference type="GO" id="GO:0046983">
    <property type="term" value="F:protein dimerization activity"/>
    <property type="evidence" value="ECO:0007669"/>
    <property type="project" value="InterPro"/>
</dbReference>
<dbReference type="GO" id="GO:0006362">
    <property type="term" value="P:transcription elongation by RNA polymerase I"/>
    <property type="evidence" value="ECO:0007669"/>
    <property type="project" value="TreeGrafter"/>
</dbReference>
<dbReference type="SUPFAM" id="SSF55257">
    <property type="entry name" value="RBP11-like subunits of RNA polymerase"/>
    <property type="match status" value="1"/>
</dbReference>
<dbReference type="AlphaFoldDB" id="A0A1X2ILH5"/>
<dbReference type="Proteomes" id="UP000193560">
    <property type="component" value="Unassembled WGS sequence"/>
</dbReference>
<dbReference type="PROSITE" id="PS01154">
    <property type="entry name" value="RNA_POL_L_13KD"/>
    <property type="match status" value="1"/>
</dbReference>
<dbReference type="GO" id="GO:0003677">
    <property type="term" value="F:DNA binding"/>
    <property type="evidence" value="ECO:0007669"/>
    <property type="project" value="InterPro"/>
</dbReference>
<evidence type="ECO:0000256" key="3">
    <source>
        <dbReference type="ARBA" id="ARBA00022478"/>
    </source>
</evidence>
<name>A0A1X2ILH5_9FUNG</name>
<keyword evidence="3" id="KW-0240">DNA-directed RNA polymerase</keyword>
<sequence length="155" mass="17416">MSSSVASESGSTHEDQSDVIMETEDYTEEQQVSDQEMDEEENAEIDILEDKVEVLSGSSSDQTAMTFSLKNEDHTVGNSLRHMINKNPQVDFCGYSIPHPSEPKMHIRIQTSAKTTAVDAFRKGMVDLTDMCAHIRDAYEAELAKKEYTEFEELA</sequence>
<gene>
    <name evidence="9" type="ORF">BCR42DRAFT_481875</name>
</gene>
<dbReference type="InterPro" id="IPR008193">
    <property type="entry name" value="RNA_pol_Rpb11_13-16kDa_CS"/>
</dbReference>
<evidence type="ECO:0000256" key="7">
    <source>
        <dbReference type="SAM" id="MobiDB-lite"/>
    </source>
</evidence>
<feature type="domain" description="DNA-directed RNA polymerase RBP11-like dimerisation" evidence="8">
    <location>
        <begin position="64"/>
        <end position="137"/>
    </location>
</feature>
<dbReference type="PANTHER" id="PTHR13946">
    <property type="entry name" value="DNA-DIRECTED RNA POLYMERASE I,II,III"/>
    <property type="match status" value="1"/>
</dbReference>
<comment type="similarity">
    <text evidence="6">Belongs to the archaeal Rpo11/eukaryotic RPB11/RPC19 RNA polymerase subunit family.</text>
</comment>
<dbReference type="OrthoDB" id="510325at2759"/>
<dbReference type="Pfam" id="PF13656">
    <property type="entry name" value="RNA_pol_L_2"/>
    <property type="match status" value="1"/>
</dbReference>
<keyword evidence="5" id="KW-0539">Nucleus</keyword>
<dbReference type="GO" id="GO:0003899">
    <property type="term" value="F:DNA-directed RNA polymerase activity"/>
    <property type="evidence" value="ECO:0007669"/>
    <property type="project" value="InterPro"/>
</dbReference>
<dbReference type="GO" id="GO:0055029">
    <property type="term" value="C:nuclear DNA-directed RNA polymerase complex"/>
    <property type="evidence" value="ECO:0007669"/>
    <property type="project" value="UniProtKB-ARBA"/>
</dbReference>
<keyword evidence="10" id="KW-1185">Reference proteome</keyword>
<dbReference type="InterPro" id="IPR036603">
    <property type="entry name" value="RBP11-like"/>
</dbReference>
<organism evidence="9 10">
    <name type="scientific">Absidia repens</name>
    <dbReference type="NCBI Taxonomy" id="90262"/>
    <lineage>
        <taxon>Eukaryota</taxon>
        <taxon>Fungi</taxon>
        <taxon>Fungi incertae sedis</taxon>
        <taxon>Mucoromycota</taxon>
        <taxon>Mucoromycotina</taxon>
        <taxon>Mucoromycetes</taxon>
        <taxon>Mucorales</taxon>
        <taxon>Cunninghamellaceae</taxon>
        <taxon>Absidia</taxon>
    </lineage>
</organism>
<evidence type="ECO:0000256" key="6">
    <source>
        <dbReference type="ARBA" id="ARBA00025751"/>
    </source>
</evidence>
<evidence type="ECO:0000313" key="9">
    <source>
        <dbReference type="EMBL" id="ORZ18610.1"/>
    </source>
</evidence>
<evidence type="ECO:0000256" key="4">
    <source>
        <dbReference type="ARBA" id="ARBA00023163"/>
    </source>
</evidence>
<comment type="caution">
    <text evidence="9">The sequence shown here is derived from an EMBL/GenBank/DDBJ whole genome shotgun (WGS) entry which is preliminary data.</text>
</comment>